<dbReference type="AlphaFoldDB" id="A0A0M4SV33"/>
<feature type="chain" id="PRO_5009787454" evidence="1">
    <location>
        <begin position="18"/>
        <end position="81"/>
    </location>
</feature>
<dbReference type="PATRIC" id="fig|76856.3.peg.2155"/>
<dbReference type="EMBL" id="LMVH01000001">
    <property type="protein sequence ID" value="KUL98174.1"/>
    <property type="molecule type" value="Genomic_DNA"/>
</dbReference>
<feature type="signal peptide" evidence="1">
    <location>
        <begin position="1"/>
        <end position="17"/>
    </location>
</feature>
<reference evidence="2 3" key="1">
    <citation type="submission" date="2015-10" db="EMBL/GenBank/DDBJ databases">
        <authorList>
            <person name="Gilbert D.G."/>
        </authorList>
    </citation>
    <scope>NUCLEOTIDE SEQUENCE [LARGE SCALE GENOMIC DNA]</scope>
    <source>
        <strain evidence="2 3">ChDC F311</strain>
    </source>
</reference>
<keyword evidence="1" id="KW-0732">Signal</keyword>
<evidence type="ECO:0000313" key="2">
    <source>
        <dbReference type="EMBL" id="KUL98174.1"/>
    </source>
</evidence>
<organism evidence="2 3">
    <name type="scientific">Fusobacterium nucleatum subsp. nucleatum</name>
    <dbReference type="NCBI Taxonomy" id="76856"/>
    <lineage>
        <taxon>Bacteria</taxon>
        <taxon>Fusobacteriati</taxon>
        <taxon>Fusobacteriota</taxon>
        <taxon>Fusobacteriia</taxon>
        <taxon>Fusobacteriales</taxon>
        <taxon>Fusobacteriaceae</taxon>
        <taxon>Fusobacterium</taxon>
    </lineage>
</organism>
<comment type="caution">
    <text evidence="2">The sequence shown here is derived from an EMBL/GenBank/DDBJ whole genome shotgun (WGS) entry which is preliminary data.</text>
</comment>
<accession>A0A0M4SV33</accession>
<proteinExistence type="predicted"/>
<gene>
    <name evidence="2" type="ORF">RO03_01130</name>
</gene>
<dbReference type="RefSeq" id="WP_029598211.1">
    <property type="nucleotide sequence ID" value="NZ_CP022122.1"/>
</dbReference>
<evidence type="ECO:0000256" key="1">
    <source>
        <dbReference type="SAM" id="SignalP"/>
    </source>
</evidence>
<evidence type="ECO:0000313" key="3">
    <source>
        <dbReference type="Proteomes" id="UP000054800"/>
    </source>
</evidence>
<name>A0A0M4SV33_FUSNC</name>
<dbReference type="PROSITE" id="PS51257">
    <property type="entry name" value="PROKAR_LIPOPROTEIN"/>
    <property type="match status" value="1"/>
</dbReference>
<protein>
    <submittedName>
        <fullName evidence="2">Uncharacterized protein</fullName>
    </submittedName>
</protein>
<sequence length="81" mass="9778">MKKIKVLFILIFNLLFASCDKPREVNFKDTEKRDEITYVKGENKRFVGIMKDYYENKTLKIESTFKDDKKLLIKLLKRNIE</sequence>
<dbReference type="Proteomes" id="UP000054800">
    <property type="component" value="Unassembled WGS sequence"/>
</dbReference>